<dbReference type="AlphaFoldDB" id="D6YWQ2"/>
<accession>D6YWQ2</accession>
<keyword evidence="1" id="KW-0677">Repeat</keyword>
<dbReference type="Pfam" id="PF12796">
    <property type="entry name" value="Ank_2"/>
    <property type="match status" value="1"/>
</dbReference>
<keyword evidence="5" id="KW-1185">Reference proteome</keyword>
<reference evidence="4 5" key="1">
    <citation type="journal article" date="2010" name="PLoS ONE">
        <title>The Waddlia genome: a window into chlamydial biology.</title>
        <authorList>
            <person name="Bertelli C."/>
            <person name="Collyn F."/>
            <person name="Croxatto A."/>
            <person name="Ruckert C."/>
            <person name="Polkinghorne A."/>
            <person name="Kebbi-Beghdadi C."/>
            <person name="Goesmann A."/>
            <person name="Vaughan L."/>
            <person name="Greub G."/>
        </authorList>
    </citation>
    <scope>NUCLEOTIDE SEQUENCE [LARGE SCALE GENOMIC DNA]</scope>
    <source>
        <strain evidence="5">ATCC VR-1470 / WSU 86-1044</strain>
    </source>
</reference>
<dbReference type="InterPro" id="IPR036770">
    <property type="entry name" value="Ankyrin_rpt-contain_sf"/>
</dbReference>
<sequence>MSISLSQEKSFEVNIEILNALNSDSPLELKMLSAAGISSDKIKKIYKKSTSKTRSVKDNYKAFAKWKKVHKRSEDKISAALREVFQFEKPEKTALEIELFLKAGGTLGQVRNFLFREALPTSTTQQITFLENVSLIANLETMSPETQKTSTQSVFWLSGNHFDLLPTETVEELKLKLARKFSTDTTFILTAATTGHEKLARMVIGEIDDLSKQHQILLKTIQSGDQGQLRALLKAGFNPNAVDLDSNSLLISAILEKQLWAIPVLLEYGTHSNRENNQGITPIHYAVNFGLKKEVRLLVEQGANINHQTSSGTTALHRIKNIKSTPFEKMEMWNLLIKLGADPTIQDLHKGQKSNTPLGTILHWGEIGIVREAFKGYPAIIDIAAQNVNGSRIKKLMETAFELTEPRSSSPYFFPLEIPFLLQSHPLASAMTALMSKEDIEAEIAKIRKKYPYIPLRVLSEASVETNKSYVLNFGETIANKTPSDVKDDASRTKKVARLIEMLDHVLKYRKNSTFRDANGRSFTPIELREKMVCLVEDIKNRQPKPGTPSHEKPDELENWYRYLEATLCEIIDLIDRENDEQSSKEDPAPNAATIIEIALTGGNCGGWYMGEAQKIKQQKKQENFDLPNQVFIVLRNLHERICQSFVDPNDHQNTHVMNLVYQVIDEAAGIDTAQKAARFYFLDPIPALDREGQSLIINEIYWKEFNPSQIVDEVLFAIHVECSINKELVIDWLKENVPAEWEKETFKAIKKDLAQAKTPEDQWKILSEKYGILMKTPRPFDQQVFPYLIKKHSELNESYQKALRIAASMQARPQTAVKFIEQRMHIKLDPSQPLEEQLRKYFLKQMPQKDQLLYKGILQSVSNKSYEEAATLLKAEGISADPLPNIEKEIKQWKSFSFLSAMVKESGEISREAIVYLLTEMKVLEGVVN</sequence>
<dbReference type="SUPFAM" id="SSF48403">
    <property type="entry name" value="Ankyrin repeat"/>
    <property type="match status" value="1"/>
</dbReference>
<evidence type="ECO:0000256" key="2">
    <source>
        <dbReference type="ARBA" id="ARBA00023043"/>
    </source>
</evidence>
<dbReference type="InterPro" id="IPR002110">
    <property type="entry name" value="Ankyrin_rpt"/>
</dbReference>
<dbReference type="RefSeq" id="WP_013182275.1">
    <property type="nucleotide sequence ID" value="NC_014225.1"/>
</dbReference>
<feature type="repeat" description="ANK" evidence="3">
    <location>
        <begin position="278"/>
        <end position="310"/>
    </location>
</feature>
<dbReference type="KEGG" id="wch:wcw_1206"/>
<evidence type="ECO:0000256" key="3">
    <source>
        <dbReference type="PROSITE-ProRule" id="PRU00023"/>
    </source>
</evidence>
<dbReference type="PANTHER" id="PTHR24198">
    <property type="entry name" value="ANKYRIN REPEAT AND PROTEIN KINASE DOMAIN-CONTAINING PROTEIN"/>
    <property type="match status" value="1"/>
</dbReference>
<dbReference type="PROSITE" id="PS50297">
    <property type="entry name" value="ANK_REP_REGION"/>
    <property type="match status" value="1"/>
</dbReference>
<dbReference type="GO" id="GO:0005737">
    <property type="term" value="C:cytoplasm"/>
    <property type="evidence" value="ECO:0007669"/>
    <property type="project" value="TreeGrafter"/>
</dbReference>
<evidence type="ECO:0000313" key="5">
    <source>
        <dbReference type="Proteomes" id="UP000001505"/>
    </source>
</evidence>
<dbReference type="PROSITE" id="PS50088">
    <property type="entry name" value="ANK_REPEAT"/>
    <property type="match status" value="1"/>
</dbReference>
<proteinExistence type="predicted"/>
<keyword evidence="2 3" id="KW-0040">ANK repeat</keyword>
<dbReference type="SMART" id="SM00248">
    <property type="entry name" value="ANK"/>
    <property type="match status" value="2"/>
</dbReference>
<dbReference type="STRING" id="716544.wcw_1206"/>
<dbReference type="Proteomes" id="UP000001505">
    <property type="component" value="Chromosome"/>
</dbReference>
<gene>
    <name evidence="4" type="ordered locus">wcw_1206</name>
</gene>
<organism evidence="4 5">
    <name type="scientific">Waddlia chondrophila (strain ATCC VR-1470 / WSU 86-1044)</name>
    <dbReference type="NCBI Taxonomy" id="716544"/>
    <lineage>
        <taxon>Bacteria</taxon>
        <taxon>Pseudomonadati</taxon>
        <taxon>Chlamydiota</taxon>
        <taxon>Chlamydiia</taxon>
        <taxon>Parachlamydiales</taxon>
        <taxon>Waddliaceae</taxon>
        <taxon>Waddlia</taxon>
    </lineage>
</organism>
<dbReference type="PANTHER" id="PTHR24198:SF165">
    <property type="entry name" value="ANKYRIN REPEAT-CONTAINING PROTEIN-RELATED"/>
    <property type="match status" value="1"/>
</dbReference>
<dbReference type="OrthoDB" id="4722540at2"/>
<dbReference type="EMBL" id="CP001928">
    <property type="protein sequence ID" value="ADI38563.1"/>
    <property type="molecule type" value="Genomic_DNA"/>
</dbReference>
<evidence type="ECO:0000256" key="1">
    <source>
        <dbReference type="ARBA" id="ARBA00022737"/>
    </source>
</evidence>
<dbReference type="HOGENOM" id="CLU_314468_0_0_0"/>
<protein>
    <submittedName>
        <fullName evidence="4">Uncharacterized protein</fullName>
    </submittedName>
</protein>
<name>D6YWQ2_WADCW</name>
<evidence type="ECO:0000313" key="4">
    <source>
        <dbReference type="EMBL" id="ADI38563.1"/>
    </source>
</evidence>
<dbReference type="Gene3D" id="1.25.40.20">
    <property type="entry name" value="Ankyrin repeat-containing domain"/>
    <property type="match status" value="1"/>
</dbReference>
<dbReference type="eggNOG" id="COG0666">
    <property type="taxonomic scope" value="Bacteria"/>
</dbReference>